<name>A0A6S7CXK2_9BURK</name>
<accession>A0A6S7CXK2</accession>
<evidence type="ECO:0000256" key="11">
    <source>
        <dbReference type="SAM" id="MobiDB-lite"/>
    </source>
</evidence>
<comment type="similarity">
    <text evidence="2 10">Belongs to the disproportionating enzyme family.</text>
</comment>
<evidence type="ECO:0000256" key="6">
    <source>
        <dbReference type="ARBA" id="ARBA00022679"/>
    </source>
</evidence>
<evidence type="ECO:0000313" key="12">
    <source>
        <dbReference type="EMBL" id="CAB3866636.1"/>
    </source>
</evidence>
<dbReference type="Gene3D" id="3.20.20.80">
    <property type="entry name" value="Glycosidases"/>
    <property type="match status" value="1"/>
</dbReference>
<dbReference type="RefSeq" id="WP_175128564.1">
    <property type="nucleotide sequence ID" value="NZ_CADILD010000002.1"/>
</dbReference>
<evidence type="ECO:0000313" key="13">
    <source>
        <dbReference type="Proteomes" id="UP000494105"/>
    </source>
</evidence>
<keyword evidence="5 10" id="KW-0328">Glycosyltransferase</keyword>
<comment type="catalytic activity">
    <reaction evidence="1 10">
        <text>Transfers a segment of a (1-&gt;4)-alpha-D-glucan to a new position in an acceptor, which may be glucose or a (1-&gt;4)-alpha-D-glucan.</text>
        <dbReference type="EC" id="2.4.1.25"/>
    </reaction>
</comment>
<keyword evidence="6 10" id="KW-0808">Transferase</keyword>
<dbReference type="EMBL" id="CADILD010000002">
    <property type="protein sequence ID" value="CAB3866636.1"/>
    <property type="molecule type" value="Genomic_DNA"/>
</dbReference>
<dbReference type="PANTHER" id="PTHR32438:SF5">
    <property type="entry name" value="4-ALPHA-GLUCANOTRANSFERASE DPE1, CHLOROPLASTIC_AMYLOPLASTIC"/>
    <property type="match status" value="1"/>
</dbReference>
<dbReference type="Pfam" id="PF02446">
    <property type="entry name" value="Glyco_hydro_77"/>
    <property type="match status" value="1"/>
</dbReference>
<dbReference type="EC" id="2.4.1.25" evidence="3 10"/>
<dbReference type="AlphaFoldDB" id="A0A6S7CXK2"/>
<evidence type="ECO:0000256" key="2">
    <source>
        <dbReference type="ARBA" id="ARBA00005684"/>
    </source>
</evidence>
<evidence type="ECO:0000256" key="1">
    <source>
        <dbReference type="ARBA" id="ARBA00000439"/>
    </source>
</evidence>
<dbReference type="InterPro" id="IPR003385">
    <property type="entry name" value="Glyco_hydro_77"/>
</dbReference>
<evidence type="ECO:0000256" key="9">
    <source>
        <dbReference type="ARBA" id="ARBA00031501"/>
    </source>
</evidence>
<gene>
    <name evidence="12" type="primary">malQ</name>
    <name evidence="12" type="ORF">LMG1861_02543</name>
</gene>
<dbReference type="InterPro" id="IPR017853">
    <property type="entry name" value="GH"/>
</dbReference>
<feature type="region of interest" description="Disordered" evidence="11">
    <location>
        <begin position="552"/>
        <end position="575"/>
    </location>
</feature>
<evidence type="ECO:0000256" key="8">
    <source>
        <dbReference type="ARBA" id="ARBA00031423"/>
    </source>
</evidence>
<evidence type="ECO:0000256" key="5">
    <source>
        <dbReference type="ARBA" id="ARBA00022676"/>
    </source>
</evidence>
<dbReference type="PANTHER" id="PTHR32438">
    <property type="entry name" value="4-ALPHA-GLUCANOTRANSFERASE DPE1, CHLOROPLASTIC/AMYLOPLASTIC"/>
    <property type="match status" value="1"/>
</dbReference>
<sequence>MNIAAPTGLSDLAAKAGIAENWTDADKRPRRVSPDTLRALLAAMDLPAGSDTDIRDSRQRLAEMNARSHLPAMLIAVTGEAVPLPASCAGAYRMDPPAGPAITGQTAEGGHNGAAGPVLHAPSTPGYYTLHTQGGTTTLAVAPRRAPTLDELLQEKNARAWGLAAQVYSLRRPDTDPTQATHGFGDFGALRDLAMAAGNAGADALAISPVHAMFAADPAQCSPYSPSSRLFLNTLFADPAGVLGADAVRDALAGMTQTRLRALDAQPLINWPAAASFRHQLLRRLHERFATTASADHHRAYNSFRDAGGQDLRDHALFDTLHAAHASSSGAPVPWTQWPADLRDPRSAAAQQYAAEHAQDVDAHIFFQWLASASLKRAQRAGRDAGMRVGIVADLAVGGSPLGSHAWSRQPDLIKHASVGAPPDIYNPLGQGWGLTALSPAALQESGYSAFLAMLRASLSHAGGLRIDHILGMARMWLIPDGAGPPDGGYVRFPLRQLLRLTALEAWLHRALIVGENLGTVPEGFDETLQEHGVLGMDVLWFMRAETARDDAKSASADDVPATPDAPAQAGFLPPSEWPRHAVAMTTTHDLPTLEGWWHAQDILWRSRLSLLGPGQEEAALRASRLEERATLWRAVQASSPTASTRPLPRQTPGAELLAYVAATPCPLMLVTLEDLTGQLDQPNLPGTIDEHPNWRQRVPLSVSDCLNAPASQARLRPVRALRGR</sequence>
<evidence type="ECO:0000256" key="10">
    <source>
        <dbReference type="RuleBase" id="RU361207"/>
    </source>
</evidence>
<keyword evidence="7 10" id="KW-0119">Carbohydrate metabolism</keyword>
<dbReference type="SUPFAM" id="SSF51445">
    <property type="entry name" value="(Trans)glycosidases"/>
    <property type="match status" value="1"/>
</dbReference>
<dbReference type="Proteomes" id="UP000494105">
    <property type="component" value="Unassembled WGS sequence"/>
</dbReference>
<dbReference type="GO" id="GO:0004134">
    <property type="term" value="F:4-alpha-glucanotransferase activity"/>
    <property type="evidence" value="ECO:0007669"/>
    <property type="project" value="UniProtKB-EC"/>
</dbReference>
<organism evidence="12 13">
    <name type="scientific">Achromobacter piechaudii</name>
    <dbReference type="NCBI Taxonomy" id="72556"/>
    <lineage>
        <taxon>Bacteria</taxon>
        <taxon>Pseudomonadati</taxon>
        <taxon>Pseudomonadota</taxon>
        <taxon>Betaproteobacteria</taxon>
        <taxon>Burkholderiales</taxon>
        <taxon>Alcaligenaceae</taxon>
        <taxon>Achromobacter</taxon>
    </lineage>
</organism>
<evidence type="ECO:0000256" key="7">
    <source>
        <dbReference type="ARBA" id="ARBA00023277"/>
    </source>
</evidence>
<evidence type="ECO:0000256" key="3">
    <source>
        <dbReference type="ARBA" id="ARBA00012560"/>
    </source>
</evidence>
<dbReference type="NCBIfam" id="TIGR00217">
    <property type="entry name" value="malQ"/>
    <property type="match status" value="1"/>
</dbReference>
<dbReference type="GO" id="GO:0005975">
    <property type="term" value="P:carbohydrate metabolic process"/>
    <property type="evidence" value="ECO:0007669"/>
    <property type="project" value="InterPro"/>
</dbReference>
<proteinExistence type="inferred from homology"/>
<reference evidence="12 13" key="1">
    <citation type="submission" date="2020-04" db="EMBL/GenBank/DDBJ databases">
        <authorList>
            <person name="De Canck E."/>
        </authorList>
    </citation>
    <scope>NUCLEOTIDE SEQUENCE [LARGE SCALE GENOMIC DNA]</scope>
    <source>
        <strain evidence="12 13">LMG 1861</strain>
    </source>
</reference>
<evidence type="ECO:0000256" key="4">
    <source>
        <dbReference type="ARBA" id="ARBA00020295"/>
    </source>
</evidence>
<feature type="compositionally biased region" description="Low complexity" evidence="11">
    <location>
        <begin position="554"/>
        <end position="570"/>
    </location>
</feature>
<protein>
    <recommendedName>
        <fullName evidence="4 10">4-alpha-glucanotransferase</fullName>
        <ecNumber evidence="3 10">2.4.1.25</ecNumber>
    </recommendedName>
    <alternativeName>
        <fullName evidence="8 10">Amylomaltase</fullName>
    </alternativeName>
    <alternativeName>
        <fullName evidence="9 10">Disproportionating enzyme</fullName>
    </alternativeName>
</protein>